<evidence type="ECO:0000256" key="7">
    <source>
        <dbReference type="SAM" id="SignalP"/>
    </source>
</evidence>
<evidence type="ECO:0000256" key="4">
    <source>
        <dbReference type="ARBA" id="ARBA00023136"/>
    </source>
</evidence>
<reference evidence="9" key="1">
    <citation type="submission" date="2021-07" db="EMBL/GenBank/DDBJ databases">
        <title>Draft genome of Mortierella alpina, strain LL118, isolated from an aspen leaf litter sample.</title>
        <authorList>
            <person name="Yang S."/>
            <person name="Vinatzer B.A."/>
        </authorList>
    </citation>
    <scope>NUCLEOTIDE SEQUENCE</scope>
    <source>
        <strain evidence="9">LL118</strain>
    </source>
</reference>
<dbReference type="GO" id="GO:0007166">
    <property type="term" value="P:cell surface receptor signaling pathway"/>
    <property type="evidence" value="ECO:0007669"/>
    <property type="project" value="InterPro"/>
</dbReference>
<keyword evidence="4 6" id="KW-0472">Membrane</keyword>
<feature type="transmembrane region" description="Helical" evidence="6">
    <location>
        <begin position="345"/>
        <end position="364"/>
    </location>
</feature>
<keyword evidence="3 6" id="KW-1133">Transmembrane helix</keyword>
<comment type="subcellular location">
    <subcellularLocation>
        <location evidence="1">Membrane</location>
        <topology evidence="1">Multi-pass membrane protein</topology>
    </subcellularLocation>
</comment>
<feature type="domain" description="G-protein coupled receptors family 2 profile 2" evidence="8">
    <location>
        <begin position="119"/>
        <end position="439"/>
    </location>
</feature>
<dbReference type="PANTHER" id="PTHR31787:SF3">
    <property type="entry name" value="FRIZZLED AND SMOOTHENED-LIKE PROTEIN H"/>
    <property type="match status" value="1"/>
</dbReference>
<dbReference type="GO" id="GO:0004888">
    <property type="term" value="F:transmembrane signaling receptor activity"/>
    <property type="evidence" value="ECO:0007669"/>
    <property type="project" value="InterPro"/>
</dbReference>
<evidence type="ECO:0000313" key="10">
    <source>
        <dbReference type="Proteomes" id="UP000717515"/>
    </source>
</evidence>
<dbReference type="Proteomes" id="UP000717515">
    <property type="component" value="Unassembled WGS sequence"/>
</dbReference>
<dbReference type="EMBL" id="JAIFTL010000258">
    <property type="protein sequence ID" value="KAG9320783.1"/>
    <property type="molecule type" value="Genomic_DNA"/>
</dbReference>
<feature type="chain" id="PRO_5040361810" description="G-protein coupled receptors family 2 profile 2 domain-containing protein" evidence="7">
    <location>
        <begin position="27"/>
        <end position="670"/>
    </location>
</feature>
<gene>
    <name evidence="9" type="ORF">KVV02_005057</name>
</gene>
<evidence type="ECO:0000256" key="3">
    <source>
        <dbReference type="ARBA" id="ARBA00022989"/>
    </source>
</evidence>
<feature type="compositionally biased region" description="Basic and acidic residues" evidence="5">
    <location>
        <begin position="477"/>
        <end position="495"/>
    </location>
</feature>
<dbReference type="InterPro" id="IPR050949">
    <property type="entry name" value="GPCR_Fz/Smo-like"/>
</dbReference>
<evidence type="ECO:0000256" key="5">
    <source>
        <dbReference type="SAM" id="MobiDB-lite"/>
    </source>
</evidence>
<keyword evidence="2 6" id="KW-0812">Transmembrane</keyword>
<comment type="caution">
    <text evidence="9">The sequence shown here is derived from an EMBL/GenBank/DDBJ whole genome shotgun (WGS) entry which is preliminary data.</text>
</comment>
<feature type="compositionally biased region" description="Basic residues" evidence="5">
    <location>
        <begin position="609"/>
        <end position="618"/>
    </location>
</feature>
<sequence>MTRIKTLWIVVWALPFSLFLTRPASPQNIHRAPSLSTTATNSLSSSISASTNPHASEATYFNLPPAELTFGFNNGTLDHCPGPLIHNIHNLDIPTCHGSCCIKCPAWKSFHEPNVVQHLLLAMYVVHQISLACKIFLVISYLVLPGKRGQPHTSVMLLFISDSMWFASFNIMPGISNSCVNDFEISTAQNSRSCGIQGVLIIYFIHTTVLWCSLLIYKLHMLAVWRSDIVERYFGWIAAFCWMFPLVFVVPVAAKGLAQFPGVGATCVVSHANLNTYLFYPTAAYFYPALLLHLFTASKMIHVAIASSKVDGNDGSRSELSLDPRPKRANRIQLKRLLRNQWRPALMLTLLTCCITFFWLYVFLENQHKARYSPKAPWIDGWLECLLMNDAEGATPFEAQAICAKQTASQRPSIILFGIVEMLVASSGIIIAVIFTAKAEFWTEWSSVLHNARSHGAFKSWMERRRRRSSTVPIMQNHEHDLNPHQLSDPKERRGSRVSYGDTPPLAFDIDAVKEHGHSNRRIHSDEGRTVGHPQHQMYLPGGSTSNAEPSPLNVDATAVPIIECLARPEKAYGDINSPSHEYEKQHVLPLPSTSNMPINPKTSSRARLASKHQKRQRSLPGQSADRITGSTDTQLNAANDTLQEPCKGSVSYNAQDCTASISSTFTSSI</sequence>
<dbReference type="Gene3D" id="1.20.1070.10">
    <property type="entry name" value="Rhodopsin 7-helix transmembrane proteins"/>
    <property type="match status" value="1"/>
</dbReference>
<feature type="signal peptide" evidence="7">
    <location>
        <begin position="1"/>
        <end position="26"/>
    </location>
</feature>
<dbReference type="AlphaFoldDB" id="A0A9P8CUL0"/>
<feature type="region of interest" description="Disordered" evidence="5">
    <location>
        <begin position="590"/>
        <end position="632"/>
    </location>
</feature>
<feature type="transmembrane region" description="Helical" evidence="6">
    <location>
        <begin position="274"/>
        <end position="295"/>
    </location>
</feature>
<dbReference type="GO" id="GO:0016020">
    <property type="term" value="C:membrane"/>
    <property type="evidence" value="ECO:0007669"/>
    <property type="project" value="UniProtKB-SubCell"/>
</dbReference>
<accession>A0A9P8CUL0</accession>
<organism evidence="9 10">
    <name type="scientific">Mortierella alpina</name>
    <name type="common">Oleaginous fungus</name>
    <name type="synonym">Mortierella renispora</name>
    <dbReference type="NCBI Taxonomy" id="64518"/>
    <lineage>
        <taxon>Eukaryota</taxon>
        <taxon>Fungi</taxon>
        <taxon>Fungi incertae sedis</taxon>
        <taxon>Mucoromycota</taxon>
        <taxon>Mortierellomycotina</taxon>
        <taxon>Mortierellomycetes</taxon>
        <taxon>Mortierellales</taxon>
        <taxon>Mortierellaceae</taxon>
        <taxon>Mortierella</taxon>
    </lineage>
</organism>
<evidence type="ECO:0000259" key="8">
    <source>
        <dbReference type="PROSITE" id="PS50261"/>
    </source>
</evidence>
<dbReference type="InterPro" id="IPR017981">
    <property type="entry name" value="GPCR_2-like_7TM"/>
</dbReference>
<feature type="transmembrane region" description="Helical" evidence="6">
    <location>
        <begin position="121"/>
        <end position="144"/>
    </location>
</feature>
<feature type="region of interest" description="Disordered" evidence="5">
    <location>
        <begin position="473"/>
        <end position="501"/>
    </location>
</feature>
<evidence type="ECO:0000256" key="1">
    <source>
        <dbReference type="ARBA" id="ARBA00004141"/>
    </source>
</evidence>
<dbReference type="PROSITE" id="PS50261">
    <property type="entry name" value="G_PROTEIN_RECEP_F2_4"/>
    <property type="match status" value="1"/>
</dbReference>
<feature type="transmembrane region" description="Helical" evidence="6">
    <location>
        <begin position="156"/>
        <end position="175"/>
    </location>
</feature>
<name>A0A9P8CUL0_MORAP</name>
<feature type="transmembrane region" description="Helical" evidence="6">
    <location>
        <begin position="414"/>
        <end position="437"/>
    </location>
</feature>
<keyword evidence="7" id="KW-0732">Signal</keyword>
<evidence type="ECO:0000256" key="6">
    <source>
        <dbReference type="SAM" id="Phobius"/>
    </source>
</evidence>
<protein>
    <recommendedName>
        <fullName evidence="8">G-protein coupled receptors family 2 profile 2 domain-containing protein</fullName>
    </recommendedName>
</protein>
<evidence type="ECO:0000256" key="2">
    <source>
        <dbReference type="ARBA" id="ARBA00022692"/>
    </source>
</evidence>
<feature type="compositionally biased region" description="Polar residues" evidence="5">
    <location>
        <begin position="592"/>
        <end position="606"/>
    </location>
</feature>
<proteinExistence type="predicted"/>
<dbReference type="PANTHER" id="PTHR31787">
    <property type="entry name" value="G-PROTEIN-COUPLED RECEPTOR GPCR FAMILY PROTEIN"/>
    <property type="match status" value="1"/>
</dbReference>
<feature type="transmembrane region" description="Helical" evidence="6">
    <location>
        <begin position="195"/>
        <end position="217"/>
    </location>
</feature>
<dbReference type="Pfam" id="PF05462">
    <property type="entry name" value="Dicty_CAR"/>
    <property type="match status" value="1"/>
</dbReference>
<evidence type="ECO:0000313" key="9">
    <source>
        <dbReference type="EMBL" id="KAG9320783.1"/>
    </source>
</evidence>
<feature type="transmembrane region" description="Helical" evidence="6">
    <location>
        <begin position="233"/>
        <end position="254"/>
    </location>
</feature>
<feature type="region of interest" description="Disordered" evidence="5">
    <location>
        <begin position="522"/>
        <end position="550"/>
    </location>
</feature>